<gene>
    <name evidence="2" type="ORF">BIW11_05829</name>
</gene>
<proteinExistence type="predicted"/>
<dbReference type="Proteomes" id="UP000192247">
    <property type="component" value="Unassembled WGS sequence"/>
</dbReference>
<reference evidence="2 3" key="1">
    <citation type="journal article" date="2017" name="Gigascience">
        <title>Draft genome of the honey bee ectoparasitic mite, Tropilaelaps mercedesae, is shaped by the parasitic life history.</title>
        <authorList>
            <person name="Dong X."/>
            <person name="Armstrong S.D."/>
            <person name="Xia D."/>
            <person name="Makepeace B.L."/>
            <person name="Darby A.C."/>
            <person name="Kadowaki T."/>
        </authorList>
    </citation>
    <scope>NUCLEOTIDE SEQUENCE [LARGE SCALE GENOMIC DNA]</scope>
    <source>
        <strain evidence="2">Wuxi-XJTLU</strain>
    </source>
</reference>
<keyword evidence="3" id="KW-1185">Reference proteome</keyword>
<dbReference type="EMBL" id="MNPL01001264">
    <property type="protein sequence ID" value="OQR79306.1"/>
    <property type="molecule type" value="Genomic_DNA"/>
</dbReference>
<feature type="non-terminal residue" evidence="2">
    <location>
        <position position="191"/>
    </location>
</feature>
<feature type="transmembrane region" description="Helical" evidence="1">
    <location>
        <begin position="158"/>
        <end position="180"/>
    </location>
</feature>
<keyword evidence="1" id="KW-0812">Transmembrane</keyword>
<accession>A0A1V9Y0N5</accession>
<keyword evidence="1" id="KW-1133">Transmembrane helix</keyword>
<name>A0A1V9Y0N5_9ACAR</name>
<evidence type="ECO:0000313" key="3">
    <source>
        <dbReference type="Proteomes" id="UP000192247"/>
    </source>
</evidence>
<evidence type="ECO:0000313" key="2">
    <source>
        <dbReference type="EMBL" id="OQR79306.1"/>
    </source>
</evidence>
<evidence type="ECO:0000256" key="1">
    <source>
        <dbReference type="SAM" id="Phobius"/>
    </source>
</evidence>
<protein>
    <submittedName>
        <fullName evidence="2">Uncharacterized protein</fullName>
    </submittedName>
</protein>
<comment type="caution">
    <text evidence="2">The sequence shown here is derived from an EMBL/GenBank/DDBJ whole genome shotgun (WGS) entry which is preliminary data.</text>
</comment>
<dbReference type="AlphaFoldDB" id="A0A1V9Y0N5"/>
<sequence length="191" mass="21402">MNKPLQGCLEKSKQVRPFYDLRPHAVRSLRMVEERGSDRQMLIIPLEHGDSFEVETPPKKRFEPKRCQLCVMSPGSHNTNNLEQELLAAKLKSRVVEDIWQSTISTGSELPPCAYGESFVCQAPHSSLEVATTTKAIEKWPSSPRKTLFVSFLKHLPFFRLCAACVVLCVSLALAGIFALQDGSMLLVRMA</sequence>
<keyword evidence="1" id="KW-0472">Membrane</keyword>
<organism evidence="2 3">
    <name type="scientific">Tropilaelaps mercedesae</name>
    <dbReference type="NCBI Taxonomy" id="418985"/>
    <lineage>
        <taxon>Eukaryota</taxon>
        <taxon>Metazoa</taxon>
        <taxon>Ecdysozoa</taxon>
        <taxon>Arthropoda</taxon>
        <taxon>Chelicerata</taxon>
        <taxon>Arachnida</taxon>
        <taxon>Acari</taxon>
        <taxon>Parasitiformes</taxon>
        <taxon>Mesostigmata</taxon>
        <taxon>Gamasina</taxon>
        <taxon>Dermanyssoidea</taxon>
        <taxon>Laelapidae</taxon>
        <taxon>Tropilaelaps</taxon>
    </lineage>
</organism>
<dbReference type="InParanoid" id="A0A1V9Y0N5"/>